<dbReference type="HAMAP" id="MF_01987">
    <property type="entry name" value="Ribokinase"/>
    <property type="match status" value="1"/>
</dbReference>
<keyword evidence="15" id="KW-1185">Reference proteome</keyword>
<proteinExistence type="inferred from homology"/>
<comment type="function">
    <text evidence="12">Catalyzes the phosphorylation of ribose at O-5 in a reaction requiring ATP and magnesium. The resulting D-ribose-5-phosphate can then be used either for sythesis of nucleotides, histidine, and tryptophan, or as a component of the pentose phosphate pathway.</text>
</comment>
<protein>
    <recommendedName>
        <fullName evidence="3 12">Ribokinase</fullName>
        <shortName evidence="12">RK</shortName>
        <ecNumber evidence="2 12">2.7.1.15</ecNumber>
    </recommendedName>
</protein>
<keyword evidence="11 12" id="KW-0119">Carbohydrate metabolism</keyword>
<gene>
    <name evidence="12 14" type="primary">rbsK</name>
    <name evidence="14" type="ORF">OIH86_01965</name>
</gene>
<comment type="activity regulation">
    <text evidence="12">Activated by a monovalent cation that binds near, but not in, the active site. The most likely occupant of the site in vivo is potassium. Ion binding induces a conformational change that may alter substrate affinity.</text>
</comment>
<dbReference type="PANTHER" id="PTHR10584:SF166">
    <property type="entry name" value="RIBOKINASE"/>
    <property type="match status" value="1"/>
</dbReference>
<feature type="binding site" evidence="12">
    <location>
        <begin position="41"/>
        <end position="45"/>
    </location>
    <ligand>
        <name>substrate</name>
    </ligand>
</feature>
<comment type="subunit">
    <text evidence="12">Homodimer.</text>
</comment>
<dbReference type="EMBL" id="JAOYEY010000018">
    <property type="protein sequence ID" value="MCV9884414.1"/>
    <property type="molecule type" value="Genomic_DNA"/>
</dbReference>
<dbReference type="Pfam" id="PF00294">
    <property type="entry name" value="PfkB"/>
    <property type="match status" value="1"/>
</dbReference>
<dbReference type="NCBIfam" id="TIGR02152">
    <property type="entry name" value="D_ribokin_bact"/>
    <property type="match status" value="1"/>
</dbReference>
<feature type="binding site" evidence="12">
    <location>
        <position position="237"/>
    </location>
    <ligand>
        <name>K(+)</name>
        <dbReference type="ChEBI" id="CHEBI:29103"/>
    </ligand>
</feature>
<keyword evidence="12" id="KW-0963">Cytoplasm</keyword>
<organism evidence="14 15">
    <name type="scientific">Metabacillus halosaccharovorans</name>
    <dbReference type="NCBI Taxonomy" id="930124"/>
    <lineage>
        <taxon>Bacteria</taxon>
        <taxon>Bacillati</taxon>
        <taxon>Bacillota</taxon>
        <taxon>Bacilli</taxon>
        <taxon>Bacillales</taxon>
        <taxon>Bacillaceae</taxon>
        <taxon>Metabacillus</taxon>
    </lineage>
</organism>
<evidence type="ECO:0000256" key="12">
    <source>
        <dbReference type="HAMAP-Rule" id="MF_01987"/>
    </source>
</evidence>
<comment type="subcellular location">
    <subcellularLocation>
        <location evidence="12">Cytoplasm</location>
    </subcellularLocation>
</comment>
<feature type="binding site" evidence="12">
    <location>
        <position position="243"/>
    </location>
    <ligand>
        <name>substrate</name>
    </ligand>
</feature>
<dbReference type="RefSeq" id="WP_264141378.1">
    <property type="nucleotide sequence ID" value="NZ_JAOYEY010000018.1"/>
</dbReference>
<evidence type="ECO:0000256" key="1">
    <source>
        <dbReference type="ARBA" id="ARBA00005380"/>
    </source>
</evidence>
<evidence type="ECO:0000313" key="15">
    <source>
        <dbReference type="Proteomes" id="UP001526147"/>
    </source>
</evidence>
<comment type="catalytic activity">
    <reaction evidence="12">
        <text>D-ribose + ATP = D-ribose 5-phosphate + ADP + H(+)</text>
        <dbReference type="Rhea" id="RHEA:13697"/>
        <dbReference type="ChEBI" id="CHEBI:15378"/>
        <dbReference type="ChEBI" id="CHEBI:30616"/>
        <dbReference type="ChEBI" id="CHEBI:47013"/>
        <dbReference type="ChEBI" id="CHEBI:78346"/>
        <dbReference type="ChEBI" id="CHEBI:456216"/>
        <dbReference type="EC" id="2.7.1.15"/>
    </reaction>
</comment>
<feature type="binding site" evidence="12">
    <location>
        <begin position="211"/>
        <end position="216"/>
    </location>
    <ligand>
        <name>ATP</name>
        <dbReference type="ChEBI" id="CHEBI:30616"/>
    </ligand>
</feature>
<keyword evidence="5 12" id="KW-0479">Metal-binding</keyword>
<evidence type="ECO:0000256" key="11">
    <source>
        <dbReference type="ARBA" id="ARBA00023277"/>
    </source>
</evidence>
<feature type="binding site" evidence="12">
    <location>
        <begin position="13"/>
        <end position="15"/>
    </location>
    <ligand>
        <name>substrate</name>
    </ligand>
</feature>
<feature type="binding site" evidence="12">
    <location>
        <begin position="242"/>
        <end position="243"/>
    </location>
    <ligand>
        <name>ATP</name>
        <dbReference type="ChEBI" id="CHEBI:30616"/>
    </ligand>
</feature>
<evidence type="ECO:0000256" key="10">
    <source>
        <dbReference type="ARBA" id="ARBA00022958"/>
    </source>
</evidence>
<evidence type="ECO:0000259" key="13">
    <source>
        <dbReference type="Pfam" id="PF00294"/>
    </source>
</evidence>
<evidence type="ECO:0000256" key="8">
    <source>
        <dbReference type="ARBA" id="ARBA00022840"/>
    </source>
</evidence>
<feature type="binding site" evidence="12">
    <location>
        <position position="278"/>
    </location>
    <ligand>
        <name>K(+)</name>
        <dbReference type="ChEBI" id="CHEBI:29103"/>
    </ligand>
</feature>
<dbReference type="InterPro" id="IPR011611">
    <property type="entry name" value="PfkB_dom"/>
</dbReference>
<evidence type="ECO:0000256" key="6">
    <source>
        <dbReference type="ARBA" id="ARBA00022741"/>
    </source>
</evidence>
<comment type="similarity">
    <text evidence="1">Belongs to the carbohydrate kinase pfkB family.</text>
</comment>
<comment type="caution">
    <text evidence="12">Lacks conserved residue(s) required for the propagation of feature annotation.</text>
</comment>
<dbReference type="InterPro" id="IPR011877">
    <property type="entry name" value="Ribokinase"/>
</dbReference>
<feature type="binding site" evidence="12">
    <location>
        <position position="273"/>
    </location>
    <ligand>
        <name>K(+)</name>
        <dbReference type="ChEBI" id="CHEBI:29103"/>
    </ligand>
</feature>
<evidence type="ECO:0000256" key="3">
    <source>
        <dbReference type="ARBA" id="ARBA00016943"/>
    </source>
</evidence>
<feature type="binding site" evidence="12">
    <location>
        <position position="141"/>
    </location>
    <ligand>
        <name>substrate</name>
    </ligand>
</feature>
<feature type="active site" description="Proton acceptor" evidence="12">
    <location>
        <position position="243"/>
    </location>
</feature>
<keyword evidence="7 12" id="KW-0418">Kinase</keyword>
<keyword evidence="10 12" id="KW-0630">Potassium</keyword>
<dbReference type="SUPFAM" id="SSF53613">
    <property type="entry name" value="Ribokinase-like"/>
    <property type="match status" value="1"/>
</dbReference>
<keyword evidence="4 12" id="KW-0808">Transferase</keyword>
<evidence type="ECO:0000256" key="5">
    <source>
        <dbReference type="ARBA" id="ARBA00022723"/>
    </source>
</evidence>
<evidence type="ECO:0000256" key="4">
    <source>
        <dbReference type="ARBA" id="ARBA00022679"/>
    </source>
</evidence>
<evidence type="ECO:0000313" key="14">
    <source>
        <dbReference type="EMBL" id="MCV9884414.1"/>
    </source>
</evidence>
<dbReference type="Gene3D" id="3.40.1190.20">
    <property type="match status" value="1"/>
</dbReference>
<dbReference type="InterPro" id="IPR029056">
    <property type="entry name" value="Ribokinase-like"/>
</dbReference>
<comment type="pathway">
    <text evidence="12">Carbohydrate metabolism; D-ribose degradation; D-ribose 5-phosphate from beta-D-ribopyranose: step 2/2.</text>
</comment>
<keyword evidence="9 12" id="KW-0460">Magnesium</keyword>
<keyword evidence="6 12" id="KW-0547">Nucleotide-binding</keyword>
<comment type="caution">
    <text evidence="14">The sequence shown here is derived from an EMBL/GenBank/DDBJ whole genome shotgun (WGS) entry which is preliminary data.</text>
</comment>
<evidence type="ECO:0000256" key="7">
    <source>
        <dbReference type="ARBA" id="ARBA00022777"/>
    </source>
</evidence>
<comment type="cofactor">
    <cofactor evidence="12">
        <name>Mg(2+)</name>
        <dbReference type="ChEBI" id="CHEBI:18420"/>
    </cofactor>
    <text evidence="12">Requires a divalent cation, most likely magnesium in vivo, as an electrophilic catalyst to aid phosphoryl group transfer. It is the chelate of the metal and the nucleotide that is the actual substrate.</text>
</comment>
<feature type="binding site" evidence="12">
    <location>
        <position position="185"/>
    </location>
    <ligand>
        <name>ATP</name>
        <dbReference type="ChEBI" id="CHEBI:30616"/>
    </ligand>
</feature>
<dbReference type="GO" id="GO:0004747">
    <property type="term" value="F:ribokinase activity"/>
    <property type="evidence" value="ECO:0007669"/>
    <property type="project" value="UniProtKB-EC"/>
</dbReference>
<dbReference type="Proteomes" id="UP001526147">
    <property type="component" value="Unassembled WGS sequence"/>
</dbReference>
<name>A0ABT3DBH8_9BACI</name>
<dbReference type="EC" id="2.7.1.15" evidence="2 12"/>
<evidence type="ECO:0000256" key="2">
    <source>
        <dbReference type="ARBA" id="ARBA00012035"/>
    </source>
</evidence>
<keyword evidence="8 12" id="KW-0067">ATP-binding</keyword>
<reference evidence="14 15" key="1">
    <citation type="submission" date="2022-10" db="EMBL/GenBank/DDBJ databases">
        <title>Draft genome assembly of moderately radiation resistant bacterium Metabacillus halosaccharovorans.</title>
        <authorList>
            <person name="Pal S."/>
            <person name="Gopinathan A."/>
        </authorList>
    </citation>
    <scope>NUCLEOTIDE SEQUENCE [LARGE SCALE GENOMIC DNA]</scope>
    <source>
        <strain evidence="14 15">VITHBRA001</strain>
    </source>
</reference>
<accession>A0ABT3DBH8</accession>
<feature type="binding site" evidence="12">
    <location>
        <position position="276"/>
    </location>
    <ligand>
        <name>K(+)</name>
        <dbReference type="ChEBI" id="CHEBI:29103"/>
    </ligand>
</feature>
<sequence length="296" mass="32160">MKKPVITIIGSLNMDLVTVTKRVPEKGETITGQSFSTFPGGKGANQAVAAARLGAEVYMLGKVGNDSFGKQLIDLLSQEDIHDEFIEVSSTKETGTASITISEQDNRIIVVPGANYEVTPEWVKSRESIIAKSDLLLIQLEIPLHTVIKATEIANKYGIPVILNPAPYQKLPKKLVESVTFITPNESEFEQLLADIPIEERDKVVAKCIVTKGEEGVDFHINHEKQTVPAVKVEVVDTTGAGDTFNGALAVAYAKTEILEESILFAVHAASLSVMKMGAQTGMPLIEEIKDNKIYL</sequence>
<dbReference type="PROSITE" id="PS00584">
    <property type="entry name" value="PFKB_KINASES_2"/>
    <property type="match status" value="1"/>
</dbReference>
<dbReference type="PRINTS" id="PR00990">
    <property type="entry name" value="RIBOKINASE"/>
</dbReference>
<feature type="domain" description="Carbohydrate kinase PfkB" evidence="13">
    <location>
        <begin position="6"/>
        <end position="284"/>
    </location>
</feature>
<dbReference type="PANTHER" id="PTHR10584">
    <property type="entry name" value="SUGAR KINASE"/>
    <property type="match status" value="1"/>
</dbReference>
<dbReference type="CDD" id="cd01174">
    <property type="entry name" value="ribokinase"/>
    <property type="match status" value="1"/>
</dbReference>
<feature type="binding site" evidence="12">
    <location>
        <position position="239"/>
    </location>
    <ligand>
        <name>K(+)</name>
        <dbReference type="ChEBI" id="CHEBI:29103"/>
    </ligand>
</feature>
<comment type="similarity">
    <text evidence="12">Belongs to the carbohydrate kinase PfkB family. Ribokinase subfamily.</text>
</comment>
<dbReference type="InterPro" id="IPR002139">
    <property type="entry name" value="Ribo/fructo_kinase"/>
</dbReference>
<evidence type="ECO:0000256" key="9">
    <source>
        <dbReference type="ARBA" id="ARBA00022842"/>
    </source>
</evidence>
<dbReference type="InterPro" id="IPR002173">
    <property type="entry name" value="Carboh/pur_kinase_PfkB_CS"/>
</dbReference>